<evidence type="ECO:0000313" key="3">
    <source>
        <dbReference type="Proteomes" id="UP001347796"/>
    </source>
</evidence>
<dbReference type="AlphaFoldDB" id="A0AAN8JTW2"/>
<reference evidence="2 3" key="1">
    <citation type="submission" date="2024-01" db="EMBL/GenBank/DDBJ databases">
        <title>The genome of the rayed Mediterranean limpet Patella caerulea (Linnaeus, 1758).</title>
        <authorList>
            <person name="Anh-Thu Weber A."/>
            <person name="Halstead-Nussloch G."/>
        </authorList>
    </citation>
    <scope>NUCLEOTIDE SEQUENCE [LARGE SCALE GENOMIC DNA]</scope>
    <source>
        <strain evidence="2">AATW-2023a</strain>
        <tissue evidence="2">Whole specimen</tissue>
    </source>
</reference>
<feature type="compositionally biased region" description="Polar residues" evidence="1">
    <location>
        <begin position="194"/>
        <end position="203"/>
    </location>
</feature>
<name>A0AAN8JTW2_PATCE</name>
<sequence length="215" mass="24570">MDAFALQSLHQGPVQPRLLFPHVLGRREMQSEPKFMDQHPAIPLRQRPLPASFWQEPNRQTVPKMTDIFPFFLNPAYPRTLSEQMAAYKLYLDKVQTCPPMGLMSPMSRYPITEYLHHNYGLKDKMPKDFLSPFSSSIDRNRSATNSSSVVPHLIPFPLLNSNISASHKSSSVHAREFLSETRKMGIIKPIATKTHTTPTNSKSSHRFHPYQGSE</sequence>
<dbReference type="Pfam" id="PF15238">
    <property type="entry name" value="TEADIR3"/>
    <property type="match status" value="1"/>
</dbReference>
<evidence type="ECO:0000256" key="1">
    <source>
        <dbReference type="SAM" id="MobiDB-lite"/>
    </source>
</evidence>
<evidence type="ECO:0000313" key="2">
    <source>
        <dbReference type="EMBL" id="KAK6182631.1"/>
    </source>
</evidence>
<comment type="caution">
    <text evidence="2">The sequence shown here is derived from an EMBL/GenBank/DDBJ whole genome shotgun (WGS) entry which is preliminary data.</text>
</comment>
<keyword evidence="3" id="KW-1185">Reference proteome</keyword>
<dbReference type="InterPro" id="IPR053819">
    <property type="entry name" value="TEADIR3_omega_loop"/>
</dbReference>
<dbReference type="EMBL" id="JAZGQO010000007">
    <property type="protein sequence ID" value="KAK6182631.1"/>
    <property type="molecule type" value="Genomic_DNA"/>
</dbReference>
<proteinExistence type="predicted"/>
<feature type="region of interest" description="Disordered" evidence="1">
    <location>
        <begin position="190"/>
        <end position="215"/>
    </location>
</feature>
<accession>A0AAN8JTW2</accession>
<protein>
    <submittedName>
        <fullName evidence="2">Uncharacterized protein</fullName>
    </submittedName>
</protein>
<dbReference type="Proteomes" id="UP001347796">
    <property type="component" value="Unassembled WGS sequence"/>
</dbReference>
<gene>
    <name evidence="2" type="ORF">SNE40_010272</name>
</gene>
<organism evidence="2 3">
    <name type="scientific">Patella caerulea</name>
    <name type="common">Rayed Mediterranean limpet</name>
    <dbReference type="NCBI Taxonomy" id="87958"/>
    <lineage>
        <taxon>Eukaryota</taxon>
        <taxon>Metazoa</taxon>
        <taxon>Spiralia</taxon>
        <taxon>Lophotrochozoa</taxon>
        <taxon>Mollusca</taxon>
        <taxon>Gastropoda</taxon>
        <taxon>Patellogastropoda</taxon>
        <taxon>Patelloidea</taxon>
        <taxon>Patellidae</taxon>
        <taxon>Patella</taxon>
    </lineage>
</organism>